<dbReference type="InterPro" id="IPR023415">
    <property type="entry name" value="LDLR_class-A_CS"/>
</dbReference>
<dbReference type="PROSITE" id="PS50026">
    <property type="entry name" value="EGF_3"/>
    <property type="match status" value="2"/>
</dbReference>
<dbReference type="RefSeq" id="XP_006818035.1">
    <property type="nucleotide sequence ID" value="XM_006817972.1"/>
</dbReference>
<dbReference type="PROSITE" id="PS01186">
    <property type="entry name" value="EGF_2"/>
    <property type="match status" value="1"/>
</dbReference>
<dbReference type="InterPro" id="IPR000859">
    <property type="entry name" value="CUB_dom"/>
</dbReference>
<evidence type="ECO:0000256" key="5">
    <source>
        <dbReference type="SAM" id="SignalP"/>
    </source>
</evidence>
<dbReference type="Pfam" id="PF00057">
    <property type="entry name" value="Ldl_recept_a"/>
    <property type="match status" value="1"/>
</dbReference>
<feature type="chain" id="PRO_5047277751" evidence="5">
    <location>
        <begin position="22"/>
        <end position="582"/>
    </location>
</feature>
<feature type="region of interest" description="Disordered" evidence="3">
    <location>
        <begin position="541"/>
        <end position="582"/>
    </location>
</feature>
<organism evidence="8 9">
    <name type="scientific">Saccoglossus kowalevskii</name>
    <name type="common">Acorn worm</name>
    <dbReference type="NCBI Taxonomy" id="10224"/>
    <lineage>
        <taxon>Eukaryota</taxon>
        <taxon>Metazoa</taxon>
        <taxon>Hemichordata</taxon>
        <taxon>Enteropneusta</taxon>
        <taxon>Harrimaniidae</taxon>
        <taxon>Saccoglossus</taxon>
    </lineage>
</organism>
<keyword evidence="4" id="KW-1133">Transmembrane helix</keyword>
<feature type="disulfide bond" evidence="2">
    <location>
        <begin position="362"/>
        <end position="372"/>
    </location>
</feature>
<proteinExistence type="predicted"/>
<keyword evidence="5" id="KW-0732">Signal</keyword>
<feature type="disulfide bond" evidence="2">
    <location>
        <begin position="379"/>
        <end position="388"/>
    </location>
</feature>
<sequence>MAKLIYSTLLIPLMFIEYLYCYECGTHIYDDGEDGIIQSPGFPAPFPDGPYNCTYIITNPYGGDVLLEFTDFVTHSELHYSHWCRETLFITFVKQDSPHYDPGYPICHYMSVYHTWTGSNTTQVTFQVPSSNLFRLPGFRAKYSMVPYNYSLMFQHGGTLKMETVPYEKANHKYDTVLPPSTENYTSTVINIVKAYPGFQVAWSFSGIEQWTSQNGSEFILEIRDGPTSMSPLIAEWTNLSQVHNVYSESGYMYIRYTKNYISYFIPGSHIFFKKTYPCPVGFFQCVQSGYCIGTSAVCDGTDHCGDNSDETAPYCGNDLIDTCYGDLPCVEDQSHYECEYSYCYCQTGYDGDKCEYGNFECPFTCQNGGNCSDYRCRCAIGFQGDKCEIENVCETPCQNGGTCSDWGSCYCPSDYYGNACENKIYYHENNINDSGSSATGISLAVMLPLILVIVCSVACCVALYRKAIRRLPQNSTVFSSATFTANQTTVYVDNPPMYQDIVTPTAGTNGIASDEPDGYIEEEPATPPPTYESATMTIETTPSTMSENVEAVAVPSNATGHTNSDAQTGNSVSPGGNVEEN</sequence>
<feature type="compositionally biased region" description="Polar residues" evidence="3">
    <location>
        <begin position="557"/>
        <end position="575"/>
    </location>
</feature>
<dbReference type="InterPro" id="IPR035914">
    <property type="entry name" value="Sperma_CUB_dom_sf"/>
</dbReference>
<keyword evidence="4" id="KW-0812">Transmembrane</keyword>
<dbReference type="Gene3D" id="4.10.400.10">
    <property type="entry name" value="Low-density Lipoprotein Receptor"/>
    <property type="match status" value="1"/>
</dbReference>
<dbReference type="GeneID" id="100369037"/>
<dbReference type="CDD" id="cd00041">
    <property type="entry name" value="CUB"/>
    <property type="match status" value="1"/>
</dbReference>
<dbReference type="Gene3D" id="2.60.120.290">
    <property type="entry name" value="Spermadhesin, CUB domain"/>
    <property type="match status" value="1"/>
</dbReference>
<evidence type="ECO:0000259" key="6">
    <source>
        <dbReference type="PROSITE" id="PS01180"/>
    </source>
</evidence>
<dbReference type="InterPro" id="IPR000742">
    <property type="entry name" value="EGF"/>
</dbReference>
<dbReference type="CDD" id="cd00054">
    <property type="entry name" value="EGF_CA"/>
    <property type="match status" value="1"/>
</dbReference>
<keyword evidence="1 2" id="KW-1015">Disulfide bond</keyword>
<evidence type="ECO:0000259" key="7">
    <source>
        <dbReference type="PROSITE" id="PS50026"/>
    </source>
</evidence>
<feature type="disulfide bond" evidence="2">
    <location>
        <begin position="412"/>
        <end position="421"/>
    </location>
</feature>
<evidence type="ECO:0000313" key="8">
    <source>
        <dbReference type="Proteomes" id="UP000694865"/>
    </source>
</evidence>
<dbReference type="PROSITE" id="PS00022">
    <property type="entry name" value="EGF_1"/>
    <property type="match status" value="2"/>
</dbReference>
<dbReference type="Proteomes" id="UP000694865">
    <property type="component" value="Unplaced"/>
</dbReference>
<keyword evidence="8" id="KW-1185">Reference proteome</keyword>
<dbReference type="InterPro" id="IPR050906">
    <property type="entry name" value="Notch_signaling"/>
</dbReference>
<evidence type="ECO:0000256" key="1">
    <source>
        <dbReference type="ARBA" id="ARBA00023157"/>
    </source>
</evidence>
<dbReference type="Gene3D" id="2.10.25.10">
    <property type="entry name" value="Laminin"/>
    <property type="match status" value="2"/>
</dbReference>
<protein>
    <submittedName>
        <fullName evidence="9">Uncharacterized protein LOC100369037</fullName>
    </submittedName>
</protein>
<keyword evidence="4" id="KW-0472">Membrane</keyword>
<dbReference type="SMART" id="SM00192">
    <property type="entry name" value="LDLa"/>
    <property type="match status" value="1"/>
</dbReference>
<dbReference type="InterPro" id="IPR002172">
    <property type="entry name" value="LDrepeatLR_classA_rpt"/>
</dbReference>
<dbReference type="SUPFAM" id="SSF57424">
    <property type="entry name" value="LDL receptor-like module"/>
    <property type="match status" value="1"/>
</dbReference>
<dbReference type="PROSITE" id="PS01180">
    <property type="entry name" value="CUB"/>
    <property type="match status" value="1"/>
</dbReference>
<feature type="signal peptide" evidence="5">
    <location>
        <begin position="1"/>
        <end position="21"/>
    </location>
</feature>
<keyword evidence="2" id="KW-0245">EGF-like domain</keyword>
<dbReference type="SUPFAM" id="SSF57196">
    <property type="entry name" value="EGF/Laminin"/>
    <property type="match status" value="1"/>
</dbReference>
<feature type="transmembrane region" description="Helical" evidence="4">
    <location>
        <begin position="442"/>
        <end position="465"/>
    </location>
</feature>
<dbReference type="SMART" id="SM00181">
    <property type="entry name" value="EGF"/>
    <property type="match status" value="3"/>
</dbReference>
<evidence type="ECO:0000313" key="9">
    <source>
        <dbReference type="RefSeq" id="XP_006818035.1"/>
    </source>
</evidence>
<feature type="domain" description="EGF-like" evidence="7">
    <location>
        <begin position="358"/>
        <end position="389"/>
    </location>
</feature>
<dbReference type="PROSITE" id="PS50068">
    <property type="entry name" value="LDLRA_2"/>
    <property type="match status" value="1"/>
</dbReference>
<feature type="domain" description="CUB" evidence="6">
    <location>
        <begin position="24"/>
        <end position="146"/>
    </location>
</feature>
<accession>A0ABM0MDE4</accession>
<gene>
    <name evidence="9" type="primary">LOC100369037</name>
</gene>
<dbReference type="CDD" id="cd00112">
    <property type="entry name" value="LDLa"/>
    <property type="match status" value="1"/>
</dbReference>
<dbReference type="SMART" id="SM00042">
    <property type="entry name" value="CUB"/>
    <property type="match status" value="1"/>
</dbReference>
<comment type="caution">
    <text evidence="2">Lacks conserved residue(s) required for the propagation of feature annotation.</text>
</comment>
<evidence type="ECO:0000256" key="2">
    <source>
        <dbReference type="PROSITE-ProRule" id="PRU00076"/>
    </source>
</evidence>
<evidence type="ECO:0000256" key="3">
    <source>
        <dbReference type="SAM" id="MobiDB-lite"/>
    </source>
</evidence>
<dbReference type="SUPFAM" id="SSF49854">
    <property type="entry name" value="Spermadhesin, CUB domain"/>
    <property type="match status" value="2"/>
</dbReference>
<feature type="domain" description="EGF-like" evidence="7">
    <location>
        <begin position="390"/>
        <end position="422"/>
    </location>
</feature>
<feature type="disulfide bond" evidence="2">
    <location>
        <begin position="394"/>
        <end position="404"/>
    </location>
</feature>
<dbReference type="PANTHER" id="PTHR24044">
    <property type="entry name" value="NOTCH LIGAND FAMILY MEMBER"/>
    <property type="match status" value="1"/>
</dbReference>
<dbReference type="PROSITE" id="PS01209">
    <property type="entry name" value="LDLRA_1"/>
    <property type="match status" value="1"/>
</dbReference>
<dbReference type="InterPro" id="IPR036055">
    <property type="entry name" value="LDL_receptor-like_sf"/>
</dbReference>
<evidence type="ECO:0000256" key="4">
    <source>
        <dbReference type="SAM" id="Phobius"/>
    </source>
</evidence>
<reference evidence="9" key="1">
    <citation type="submission" date="2025-08" db="UniProtKB">
        <authorList>
            <consortium name="RefSeq"/>
        </authorList>
    </citation>
    <scope>IDENTIFICATION</scope>
    <source>
        <tissue evidence="9">Testes</tissue>
    </source>
</reference>
<name>A0ABM0MDE4_SACKO</name>